<dbReference type="GO" id="GO:0003677">
    <property type="term" value="F:DNA binding"/>
    <property type="evidence" value="ECO:0007669"/>
    <property type="project" value="UniProtKB-UniRule"/>
</dbReference>
<evidence type="ECO:0000259" key="5">
    <source>
        <dbReference type="PROSITE" id="PS50977"/>
    </source>
</evidence>
<name>A0A1H6UWI7_9BACT</name>
<proteinExistence type="predicted"/>
<dbReference type="PROSITE" id="PS50977">
    <property type="entry name" value="HTH_TETR_2"/>
    <property type="match status" value="1"/>
</dbReference>
<dbReference type="InterPro" id="IPR036271">
    <property type="entry name" value="Tet_transcr_reg_TetR-rel_C_sf"/>
</dbReference>
<protein>
    <submittedName>
        <fullName evidence="6">Transcriptional regulator, TetR family</fullName>
    </submittedName>
</protein>
<evidence type="ECO:0000313" key="6">
    <source>
        <dbReference type="EMBL" id="SEI96016.1"/>
    </source>
</evidence>
<dbReference type="InterPro" id="IPR011075">
    <property type="entry name" value="TetR_C"/>
</dbReference>
<evidence type="ECO:0000256" key="2">
    <source>
        <dbReference type="ARBA" id="ARBA00023125"/>
    </source>
</evidence>
<evidence type="ECO:0000256" key="1">
    <source>
        <dbReference type="ARBA" id="ARBA00023015"/>
    </source>
</evidence>
<keyword evidence="7" id="KW-1185">Reference proteome</keyword>
<dbReference type="SUPFAM" id="SSF48498">
    <property type="entry name" value="Tetracyclin repressor-like, C-terminal domain"/>
    <property type="match status" value="1"/>
</dbReference>
<dbReference type="InterPro" id="IPR001647">
    <property type="entry name" value="HTH_TetR"/>
</dbReference>
<dbReference type="PANTHER" id="PTHR47506">
    <property type="entry name" value="TRANSCRIPTIONAL REGULATORY PROTEIN"/>
    <property type="match status" value="1"/>
</dbReference>
<keyword evidence="3" id="KW-0804">Transcription</keyword>
<accession>A0A1H6UWI7</accession>
<dbReference type="STRING" id="408657.SAMN04487995_2751"/>
<dbReference type="SUPFAM" id="SSF46689">
    <property type="entry name" value="Homeodomain-like"/>
    <property type="match status" value="1"/>
</dbReference>
<feature type="DNA-binding region" description="H-T-H motif" evidence="4">
    <location>
        <begin position="24"/>
        <end position="43"/>
    </location>
</feature>
<dbReference type="RefSeq" id="WP_090335731.1">
    <property type="nucleotide sequence ID" value="NZ_FNXY01000004.1"/>
</dbReference>
<keyword evidence="1" id="KW-0805">Transcription regulation</keyword>
<gene>
    <name evidence="6" type="ORF">SAMN04487995_2751</name>
</gene>
<dbReference type="Pfam" id="PF16925">
    <property type="entry name" value="TetR_C_13"/>
    <property type="match status" value="1"/>
</dbReference>
<reference evidence="6 7" key="1">
    <citation type="submission" date="2016-10" db="EMBL/GenBank/DDBJ databases">
        <authorList>
            <person name="de Groot N.N."/>
        </authorList>
    </citation>
    <scope>NUCLEOTIDE SEQUENCE [LARGE SCALE GENOMIC DNA]</scope>
    <source>
        <strain evidence="6 7">DSM 19938</strain>
    </source>
</reference>
<evidence type="ECO:0000313" key="7">
    <source>
        <dbReference type="Proteomes" id="UP000199532"/>
    </source>
</evidence>
<dbReference type="InterPro" id="IPR009057">
    <property type="entry name" value="Homeodomain-like_sf"/>
</dbReference>
<sequence>MDTRGEILQKNFEAMRLHGFQGLRTDKVIAQMGITKGAFYHYFKDKLNVGYAIVDELIAPGYKQAWINLVRDDMHIIDAIAETLNMIAGYSTQETIHLGCPLNNLIQEMSPLDEGFNKRLSAILDDERKLIKAALKAGLENKTIKSEVDPDALAYFILASLEGSYTIGKSFNSYTKFKSCIAQLIQILNSYKQ</sequence>
<dbReference type="OrthoDB" id="9798857at2"/>
<feature type="domain" description="HTH tetR-type" evidence="5">
    <location>
        <begin position="1"/>
        <end position="61"/>
    </location>
</feature>
<evidence type="ECO:0000256" key="3">
    <source>
        <dbReference type="ARBA" id="ARBA00023163"/>
    </source>
</evidence>
<dbReference type="Pfam" id="PF00440">
    <property type="entry name" value="TetR_N"/>
    <property type="match status" value="1"/>
</dbReference>
<evidence type="ECO:0000256" key="4">
    <source>
        <dbReference type="PROSITE-ProRule" id="PRU00335"/>
    </source>
</evidence>
<organism evidence="6 7">
    <name type="scientific">Dyadobacter koreensis</name>
    <dbReference type="NCBI Taxonomy" id="408657"/>
    <lineage>
        <taxon>Bacteria</taxon>
        <taxon>Pseudomonadati</taxon>
        <taxon>Bacteroidota</taxon>
        <taxon>Cytophagia</taxon>
        <taxon>Cytophagales</taxon>
        <taxon>Spirosomataceae</taxon>
        <taxon>Dyadobacter</taxon>
    </lineage>
</organism>
<dbReference type="Gene3D" id="1.10.357.10">
    <property type="entry name" value="Tetracycline Repressor, domain 2"/>
    <property type="match status" value="1"/>
</dbReference>
<dbReference type="PANTHER" id="PTHR47506:SF1">
    <property type="entry name" value="HTH-TYPE TRANSCRIPTIONAL REGULATOR YJDC"/>
    <property type="match status" value="1"/>
</dbReference>
<dbReference type="Proteomes" id="UP000199532">
    <property type="component" value="Unassembled WGS sequence"/>
</dbReference>
<keyword evidence="2 4" id="KW-0238">DNA-binding</keyword>
<dbReference type="EMBL" id="FNXY01000004">
    <property type="protein sequence ID" value="SEI96016.1"/>
    <property type="molecule type" value="Genomic_DNA"/>
</dbReference>
<dbReference type="AlphaFoldDB" id="A0A1H6UWI7"/>